<dbReference type="SUPFAM" id="SSF54452">
    <property type="entry name" value="MHC antigen-recognition domain"/>
    <property type="match status" value="1"/>
</dbReference>
<dbReference type="GO" id="GO:0071723">
    <property type="term" value="F:lipopeptide binding"/>
    <property type="evidence" value="ECO:0007669"/>
    <property type="project" value="TreeGrafter"/>
</dbReference>
<dbReference type="InterPro" id="IPR050208">
    <property type="entry name" value="MHC_class-I_related"/>
</dbReference>
<reference evidence="12" key="3">
    <citation type="submission" date="2025-09" db="UniProtKB">
        <authorList>
            <consortium name="Ensembl"/>
        </authorList>
    </citation>
    <scope>IDENTIFICATION</scope>
</reference>
<dbReference type="Proteomes" id="UP000472268">
    <property type="component" value="Chromosome 3"/>
</dbReference>
<feature type="signal peptide" evidence="10">
    <location>
        <begin position="1"/>
        <end position="19"/>
    </location>
</feature>
<dbReference type="GO" id="GO:0048006">
    <property type="term" value="P:antigen processing and presentation, endogenous lipid antigen via MHC class Ib"/>
    <property type="evidence" value="ECO:0007669"/>
    <property type="project" value="TreeGrafter"/>
</dbReference>
<evidence type="ECO:0000256" key="6">
    <source>
        <dbReference type="ARBA" id="ARBA00023180"/>
    </source>
</evidence>
<keyword evidence="5 9" id="KW-0472">Membrane</keyword>
<gene>
    <name evidence="12" type="primary">LOC115286882</name>
</gene>
<accession>A0A673TUP8</accession>
<dbReference type="PANTHER" id="PTHR16675:SF146">
    <property type="entry name" value="T-CELL SURFACE GLYCOPROTEIN CD1E, MEMBRANE-ASSOCIATED"/>
    <property type="match status" value="1"/>
</dbReference>
<dbReference type="GO" id="GO:0009897">
    <property type="term" value="C:external side of plasma membrane"/>
    <property type="evidence" value="ECO:0007669"/>
    <property type="project" value="TreeGrafter"/>
</dbReference>
<feature type="domain" description="Ig-like" evidence="11">
    <location>
        <begin position="197"/>
        <end position="297"/>
    </location>
</feature>
<dbReference type="GO" id="GO:0001916">
    <property type="term" value="P:positive regulation of T cell mediated cytotoxicity"/>
    <property type="evidence" value="ECO:0007669"/>
    <property type="project" value="TreeGrafter"/>
</dbReference>
<evidence type="ECO:0000313" key="13">
    <source>
        <dbReference type="Proteomes" id="UP000472268"/>
    </source>
</evidence>
<evidence type="ECO:0000313" key="12">
    <source>
        <dbReference type="Ensembl" id="ENSSSUP00005012741.1"/>
    </source>
</evidence>
<evidence type="ECO:0000256" key="1">
    <source>
        <dbReference type="ARBA" id="ARBA00004251"/>
    </source>
</evidence>
<dbReference type="Gene3D" id="3.30.500.10">
    <property type="entry name" value="MHC class I-like antigen recognition-like"/>
    <property type="match status" value="1"/>
</dbReference>
<dbReference type="GO" id="GO:0010008">
    <property type="term" value="C:endosome membrane"/>
    <property type="evidence" value="ECO:0007669"/>
    <property type="project" value="UniProtKB-SubCell"/>
</dbReference>
<dbReference type="Pfam" id="PF07654">
    <property type="entry name" value="C1-set"/>
    <property type="match status" value="1"/>
</dbReference>
<dbReference type="PROSITE" id="PS50835">
    <property type="entry name" value="IG_LIKE"/>
    <property type="match status" value="1"/>
</dbReference>
<dbReference type="Ensembl" id="ENSSSUT00005014585.1">
    <property type="protein sequence ID" value="ENSSSUP00005012741.1"/>
    <property type="gene ID" value="ENSSSUG00005008139.1"/>
</dbReference>
<keyword evidence="6" id="KW-0325">Glycoprotein</keyword>
<dbReference type="OrthoDB" id="8890485at2759"/>
<keyword evidence="13" id="KW-1185">Reference proteome</keyword>
<dbReference type="FunFam" id="3.30.500.10:FF:000002">
    <property type="entry name" value="Antigen-presenting glycoprotein CD1d1"/>
    <property type="match status" value="1"/>
</dbReference>
<evidence type="ECO:0000256" key="5">
    <source>
        <dbReference type="ARBA" id="ARBA00023136"/>
    </source>
</evidence>
<proteinExistence type="predicted"/>
<keyword evidence="9" id="KW-0812">Transmembrane</keyword>
<dbReference type="RefSeq" id="XP_029789073.1">
    <property type="nucleotide sequence ID" value="XM_029933213.1"/>
</dbReference>
<evidence type="ECO:0000256" key="10">
    <source>
        <dbReference type="SAM" id="SignalP"/>
    </source>
</evidence>
<dbReference type="InterPro" id="IPR011161">
    <property type="entry name" value="MHC_I-like_Ag-recog"/>
</dbReference>
<dbReference type="SMART" id="SM00407">
    <property type="entry name" value="IGc1"/>
    <property type="match status" value="1"/>
</dbReference>
<evidence type="ECO:0000256" key="8">
    <source>
        <dbReference type="SAM" id="MobiDB-lite"/>
    </source>
</evidence>
<dbReference type="GO" id="GO:0048007">
    <property type="term" value="P:antigen processing and presentation, exogenous lipid antigen via MHC class Ib"/>
    <property type="evidence" value="ECO:0007669"/>
    <property type="project" value="TreeGrafter"/>
</dbReference>
<evidence type="ECO:0000256" key="7">
    <source>
        <dbReference type="ARBA" id="ARBA00023319"/>
    </source>
</evidence>
<keyword evidence="4" id="KW-0391">Immunity</keyword>
<dbReference type="InterPro" id="IPR011162">
    <property type="entry name" value="MHC_I/II-like_Ag-recog"/>
</dbReference>
<evidence type="ECO:0000256" key="4">
    <source>
        <dbReference type="ARBA" id="ARBA00022859"/>
    </source>
</evidence>
<comment type="subcellular location">
    <subcellularLocation>
        <location evidence="1">Cell membrane</location>
        <topology evidence="1">Single-pass type I membrane protein</topology>
    </subcellularLocation>
    <subcellularLocation>
        <location evidence="2">Endosome membrane</location>
    </subcellularLocation>
</comment>
<dbReference type="Gene3D" id="2.60.40.10">
    <property type="entry name" value="Immunoglobulins"/>
    <property type="match status" value="1"/>
</dbReference>
<keyword evidence="7" id="KW-0393">Immunoglobulin domain</keyword>
<dbReference type="GO" id="GO:0030883">
    <property type="term" value="F:endogenous lipid antigen binding"/>
    <property type="evidence" value="ECO:0007669"/>
    <property type="project" value="TreeGrafter"/>
</dbReference>
<dbReference type="GO" id="GO:0006955">
    <property type="term" value="P:immune response"/>
    <property type="evidence" value="ECO:0007669"/>
    <property type="project" value="TreeGrafter"/>
</dbReference>
<evidence type="ECO:0000259" key="11">
    <source>
        <dbReference type="PROSITE" id="PS50835"/>
    </source>
</evidence>
<dbReference type="InterPro" id="IPR007110">
    <property type="entry name" value="Ig-like_dom"/>
</dbReference>
<dbReference type="Pfam" id="PF16497">
    <property type="entry name" value="MHC_I_3"/>
    <property type="match status" value="1"/>
</dbReference>
<protein>
    <submittedName>
        <fullName evidence="12">CD1e molecule</fullName>
    </submittedName>
</protein>
<dbReference type="GeneID" id="115286882"/>
<keyword evidence="3" id="KW-0967">Endosome</keyword>
<dbReference type="GO" id="GO:0005615">
    <property type="term" value="C:extracellular space"/>
    <property type="evidence" value="ECO:0007669"/>
    <property type="project" value="TreeGrafter"/>
</dbReference>
<dbReference type="CDD" id="cd21029">
    <property type="entry name" value="IgC1_CD1"/>
    <property type="match status" value="1"/>
</dbReference>
<dbReference type="InterPro" id="IPR037055">
    <property type="entry name" value="MHC_I-like_Ag-recog_sf"/>
</dbReference>
<dbReference type="FunFam" id="2.60.40.10:FF:000254">
    <property type="entry name" value="Antigen-presenting glycoprotein CD1d1"/>
    <property type="match status" value="1"/>
</dbReference>
<dbReference type="OMA" id="NHYRIIK"/>
<reference evidence="12" key="2">
    <citation type="submission" date="2025-08" db="UniProtKB">
        <authorList>
            <consortium name="Ensembl"/>
        </authorList>
    </citation>
    <scope>IDENTIFICATION</scope>
</reference>
<keyword evidence="10" id="KW-0732">Signal</keyword>
<organism evidence="12 13">
    <name type="scientific">Suricata suricatta</name>
    <name type="common">Meerkat</name>
    <dbReference type="NCBI Taxonomy" id="37032"/>
    <lineage>
        <taxon>Eukaryota</taxon>
        <taxon>Metazoa</taxon>
        <taxon>Chordata</taxon>
        <taxon>Craniata</taxon>
        <taxon>Vertebrata</taxon>
        <taxon>Euteleostomi</taxon>
        <taxon>Mammalia</taxon>
        <taxon>Eutheria</taxon>
        <taxon>Laurasiatheria</taxon>
        <taxon>Carnivora</taxon>
        <taxon>Feliformia</taxon>
        <taxon>Herpestidae</taxon>
        <taxon>Suricata</taxon>
    </lineage>
</organism>
<dbReference type="GO" id="GO:0030884">
    <property type="term" value="F:exogenous lipid antigen binding"/>
    <property type="evidence" value="ECO:0007669"/>
    <property type="project" value="TreeGrafter"/>
</dbReference>
<evidence type="ECO:0000256" key="2">
    <source>
        <dbReference type="ARBA" id="ARBA00004608"/>
    </source>
</evidence>
<dbReference type="PANTHER" id="PTHR16675">
    <property type="entry name" value="MHC CLASS I-RELATED"/>
    <property type="match status" value="1"/>
</dbReference>
<sequence>MLLPLLLTFQGLLLHPAASTGASAWAPGPPGAATEDRVSFRLLQASSFANRSWAHSQGSGWVGELQTHGWDPALGTIRFLWPWSQGNFSMQMLENIQNLLRLYFRGFTIEVRAFAQEFQFEYPFELQVSAGCTLRAGKPSGIFFNGAYQGSDLLSLQGNSWQPSPGAGSRAQKVCAVLNRYRDIKEIVLSLLSNTCPQFLAGILAAAQAELGRLVKPEVWLSRGPSPGPGRLLLVCHVSGFHPKPVWVMWMRGEREQRGTRRGDVLPHADGTWYLRVTLDVAAREAAGLSCRVKHSSLGGHDIVIHWGGDWALLTLMCLAVLVTLLLLLVLHSSLKELSTNGKAVTPGAPSHDSATVANDPGPRTSEHQLHAPRESWLKNRLLKKLKASLTPLWQH</sequence>
<dbReference type="AlphaFoldDB" id="A0A673TUP8"/>
<feature type="chain" id="PRO_5025458554" evidence="10">
    <location>
        <begin position="20"/>
        <end position="396"/>
    </location>
</feature>
<dbReference type="InterPro" id="IPR003597">
    <property type="entry name" value="Ig_C1-set"/>
</dbReference>
<dbReference type="InterPro" id="IPR013783">
    <property type="entry name" value="Ig-like_fold"/>
</dbReference>
<reference evidence="12 13" key="1">
    <citation type="submission" date="2019-05" db="EMBL/GenBank/DDBJ databases">
        <title>A Chromosome-scale Meerkat (S. suricatta) Genome Assembly.</title>
        <authorList>
            <person name="Dudchenko O."/>
            <person name="Lieberman Aiden E."/>
            <person name="Tung J."/>
            <person name="Barreiro L.B."/>
            <person name="Clutton-Brock T.H."/>
        </authorList>
    </citation>
    <scope>NUCLEOTIDE SEQUENCE [LARGE SCALE GENOMIC DNA]</scope>
</reference>
<dbReference type="SUPFAM" id="SSF48726">
    <property type="entry name" value="Immunoglobulin"/>
    <property type="match status" value="1"/>
</dbReference>
<feature type="region of interest" description="Disordered" evidence="8">
    <location>
        <begin position="341"/>
        <end position="371"/>
    </location>
</feature>
<feature type="transmembrane region" description="Helical" evidence="9">
    <location>
        <begin position="311"/>
        <end position="331"/>
    </location>
</feature>
<dbReference type="InterPro" id="IPR036179">
    <property type="entry name" value="Ig-like_dom_sf"/>
</dbReference>
<evidence type="ECO:0000256" key="3">
    <source>
        <dbReference type="ARBA" id="ARBA00022753"/>
    </source>
</evidence>
<name>A0A673TUP8_SURSU</name>
<evidence type="ECO:0000256" key="9">
    <source>
        <dbReference type="SAM" id="Phobius"/>
    </source>
</evidence>
<keyword evidence="9" id="KW-1133">Transmembrane helix</keyword>